<dbReference type="InterPro" id="IPR037523">
    <property type="entry name" value="VOC_core"/>
</dbReference>
<keyword evidence="7" id="KW-1185">Reference proteome</keyword>
<dbReference type="GO" id="GO:0046677">
    <property type="term" value="P:response to antibiotic"/>
    <property type="evidence" value="ECO:0007669"/>
    <property type="project" value="UniProtKB-KW"/>
</dbReference>
<evidence type="ECO:0000256" key="1">
    <source>
        <dbReference type="ARBA" id="ARBA00011051"/>
    </source>
</evidence>
<proteinExistence type="inferred from homology"/>
<dbReference type="Gene3D" id="3.10.180.10">
    <property type="entry name" value="2,3-Dihydroxybiphenyl 1,2-Dioxygenase, domain 1"/>
    <property type="match status" value="1"/>
</dbReference>
<sequence>MTIGAAIPILRIFDEAVARKFYVDYLGFTVQWEHRFEPQLPLYMRVERDQCTLDLSQHHGDGTPGTVLWIPVTDVLALHEQVHSRRDLFPLRPGIDPDGPGGPTMDVPDPFGNSLRFAQNVS</sequence>
<dbReference type="Pfam" id="PF19581">
    <property type="entry name" value="Glyoxalase_7"/>
    <property type="match status" value="1"/>
</dbReference>
<evidence type="ECO:0000256" key="2">
    <source>
        <dbReference type="ARBA" id="ARBA00021572"/>
    </source>
</evidence>
<evidence type="ECO:0000256" key="4">
    <source>
        <dbReference type="SAM" id="MobiDB-lite"/>
    </source>
</evidence>
<comment type="caution">
    <text evidence="6">The sequence shown here is derived from an EMBL/GenBank/DDBJ whole genome shotgun (WGS) entry which is preliminary data.</text>
</comment>
<organism evidence="6 7">
    <name type="scientific">Rhodococcoides trifolii</name>
    <dbReference type="NCBI Taxonomy" id="908250"/>
    <lineage>
        <taxon>Bacteria</taxon>
        <taxon>Bacillati</taxon>
        <taxon>Actinomycetota</taxon>
        <taxon>Actinomycetes</taxon>
        <taxon>Mycobacteriales</taxon>
        <taxon>Nocardiaceae</taxon>
        <taxon>Rhodococcoides</taxon>
    </lineage>
</organism>
<dbReference type="SUPFAM" id="SSF54593">
    <property type="entry name" value="Glyoxalase/Bleomycin resistance protein/Dihydroxybiphenyl dioxygenase"/>
    <property type="match status" value="1"/>
</dbReference>
<dbReference type="RefSeq" id="WP_188545085.1">
    <property type="nucleotide sequence ID" value="NZ_BMCU01000002.1"/>
</dbReference>
<dbReference type="EMBL" id="BMCU01000002">
    <property type="protein sequence ID" value="GGG10001.1"/>
    <property type="molecule type" value="Genomic_DNA"/>
</dbReference>
<name>A0A917FVU4_9NOCA</name>
<evidence type="ECO:0000313" key="6">
    <source>
        <dbReference type="EMBL" id="GGG10001.1"/>
    </source>
</evidence>
<feature type="domain" description="VOC" evidence="5">
    <location>
        <begin position="4"/>
        <end position="120"/>
    </location>
</feature>
<accession>A0A917FVU4</accession>
<evidence type="ECO:0000259" key="5">
    <source>
        <dbReference type="PROSITE" id="PS51819"/>
    </source>
</evidence>
<dbReference type="InterPro" id="IPR029068">
    <property type="entry name" value="Glyas_Bleomycin-R_OHBP_Dase"/>
</dbReference>
<comment type="similarity">
    <text evidence="1">Belongs to the bleomycin resistance protein family.</text>
</comment>
<reference evidence="6" key="1">
    <citation type="journal article" date="2014" name="Int. J. Syst. Evol. Microbiol.">
        <title>Complete genome sequence of Corynebacterium casei LMG S-19264T (=DSM 44701T), isolated from a smear-ripened cheese.</title>
        <authorList>
            <consortium name="US DOE Joint Genome Institute (JGI-PGF)"/>
            <person name="Walter F."/>
            <person name="Albersmeier A."/>
            <person name="Kalinowski J."/>
            <person name="Ruckert C."/>
        </authorList>
    </citation>
    <scope>NUCLEOTIDE SEQUENCE</scope>
    <source>
        <strain evidence="6">CCM 7905</strain>
    </source>
</reference>
<reference evidence="6" key="2">
    <citation type="submission" date="2020-09" db="EMBL/GenBank/DDBJ databases">
        <authorList>
            <person name="Sun Q."/>
            <person name="Sedlacek I."/>
        </authorList>
    </citation>
    <scope>NUCLEOTIDE SEQUENCE</scope>
    <source>
        <strain evidence="6">CCM 7905</strain>
    </source>
</reference>
<feature type="region of interest" description="Disordered" evidence="4">
    <location>
        <begin position="89"/>
        <end position="110"/>
    </location>
</feature>
<dbReference type="Proteomes" id="UP000654257">
    <property type="component" value="Unassembled WGS sequence"/>
</dbReference>
<dbReference type="InterPro" id="IPR000335">
    <property type="entry name" value="Bleomycin-R"/>
</dbReference>
<keyword evidence="3" id="KW-0046">Antibiotic resistance</keyword>
<evidence type="ECO:0000256" key="3">
    <source>
        <dbReference type="ARBA" id="ARBA00023251"/>
    </source>
</evidence>
<gene>
    <name evidence="6" type="ORF">GCM10007304_25140</name>
</gene>
<feature type="compositionally biased region" description="Low complexity" evidence="4">
    <location>
        <begin position="90"/>
        <end position="110"/>
    </location>
</feature>
<protein>
    <recommendedName>
        <fullName evidence="2">Bleomycin resistance protein</fullName>
    </recommendedName>
</protein>
<dbReference type="PROSITE" id="PS51819">
    <property type="entry name" value="VOC"/>
    <property type="match status" value="1"/>
</dbReference>
<evidence type="ECO:0000313" key="7">
    <source>
        <dbReference type="Proteomes" id="UP000654257"/>
    </source>
</evidence>
<dbReference type="AlphaFoldDB" id="A0A917FVU4"/>